<dbReference type="PANTHER" id="PTHR43537">
    <property type="entry name" value="TRANSCRIPTIONAL REGULATOR, GNTR FAMILY"/>
    <property type="match status" value="1"/>
</dbReference>
<comment type="caution">
    <text evidence="5">The sequence shown here is derived from an EMBL/GenBank/DDBJ whole genome shotgun (WGS) entry which is preliminary data.</text>
</comment>
<dbReference type="PANTHER" id="PTHR43537:SF5">
    <property type="entry name" value="UXU OPERON TRANSCRIPTIONAL REGULATOR"/>
    <property type="match status" value="1"/>
</dbReference>
<evidence type="ECO:0000313" key="5">
    <source>
        <dbReference type="EMBL" id="KTQ95784.1"/>
    </source>
</evidence>
<evidence type="ECO:0000256" key="2">
    <source>
        <dbReference type="ARBA" id="ARBA00023125"/>
    </source>
</evidence>
<gene>
    <name evidence="5" type="ORF">NS226_10265</name>
</gene>
<dbReference type="Pfam" id="PF07729">
    <property type="entry name" value="FCD"/>
    <property type="match status" value="1"/>
</dbReference>
<dbReference type="OrthoDB" id="9799812at2"/>
<protein>
    <recommendedName>
        <fullName evidence="4">HTH gntR-type domain-containing protein</fullName>
    </recommendedName>
</protein>
<organism evidence="5 6">
    <name type="scientific">Aureimonas ureilytica</name>
    <dbReference type="NCBI Taxonomy" id="401562"/>
    <lineage>
        <taxon>Bacteria</taxon>
        <taxon>Pseudomonadati</taxon>
        <taxon>Pseudomonadota</taxon>
        <taxon>Alphaproteobacteria</taxon>
        <taxon>Hyphomicrobiales</taxon>
        <taxon>Aurantimonadaceae</taxon>
        <taxon>Aureimonas</taxon>
    </lineage>
</organism>
<dbReference type="InterPro" id="IPR011711">
    <property type="entry name" value="GntR_C"/>
</dbReference>
<dbReference type="EMBL" id="LDPZ01000020">
    <property type="protein sequence ID" value="KTQ95784.1"/>
    <property type="molecule type" value="Genomic_DNA"/>
</dbReference>
<dbReference type="PATRIC" id="fig|401562.3.peg.1528"/>
<keyword evidence="2" id="KW-0238">DNA-binding</keyword>
<keyword evidence="1" id="KW-0805">Transcription regulation</keyword>
<dbReference type="Proteomes" id="UP000078272">
    <property type="component" value="Unassembled WGS sequence"/>
</dbReference>
<sequence>MRGEAGDTGGAEAAARRPAYRRIVEALSDSLASGALPEGAVLLEGPLAALFGSSRQPVRQALSELEQQGLVRRFDGRGVLAGQAGEPLRLDLSRAQVGADRTTEASARPSDDLYYQMERELLERAMFGRFRVSELALARAFSIGRLPARELLLRAKAAGLTEKRDAHWWTVPLDERRLADLYDLRLLLEPAALRLAAERLPDPVLQQAQARLRAAERRFPRLLKRELDMLEEDLHVTLLRFCPNGEFVEALGRARASFVCGKHLQQFLCGPGTTDPFLGEHAAILGALAAGDGPAAAEALAEHLAASREKGCERLATHRRNARPPALAYVAD</sequence>
<evidence type="ECO:0000256" key="1">
    <source>
        <dbReference type="ARBA" id="ARBA00023015"/>
    </source>
</evidence>
<dbReference type="STRING" id="401562.NS365_17020"/>
<proteinExistence type="predicted"/>
<dbReference type="InterPro" id="IPR036390">
    <property type="entry name" value="WH_DNA-bd_sf"/>
</dbReference>
<dbReference type="InterPro" id="IPR008920">
    <property type="entry name" value="TF_FadR/GntR_C"/>
</dbReference>
<accession>A0A175RB02</accession>
<dbReference type="PROSITE" id="PS50949">
    <property type="entry name" value="HTH_GNTR"/>
    <property type="match status" value="1"/>
</dbReference>
<dbReference type="SUPFAM" id="SSF46785">
    <property type="entry name" value="Winged helix' DNA-binding domain"/>
    <property type="match status" value="1"/>
</dbReference>
<evidence type="ECO:0000256" key="3">
    <source>
        <dbReference type="ARBA" id="ARBA00023163"/>
    </source>
</evidence>
<dbReference type="InterPro" id="IPR036388">
    <property type="entry name" value="WH-like_DNA-bd_sf"/>
</dbReference>
<dbReference type="SMART" id="SM00895">
    <property type="entry name" value="FCD"/>
    <property type="match status" value="1"/>
</dbReference>
<name>A0A175RB02_9HYPH</name>
<reference evidence="5 6" key="1">
    <citation type="journal article" date="2016" name="Front. Microbiol.">
        <title>Genomic Resource of Rice Seed Associated Bacteria.</title>
        <authorList>
            <person name="Midha S."/>
            <person name="Bansal K."/>
            <person name="Sharma S."/>
            <person name="Kumar N."/>
            <person name="Patil P.P."/>
            <person name="Chaudhry V."/>
            <person name="Patil P.B."/>
        </authorList>
    </citation>
    <scope>NUCLEOTIDE SEQUENCE [LARGE SCALE GENOMIC DNA]</scope>
    <source>
        <strain evidence="5 6">NS226</strain>
    </source>
</reference>
<evidence type="ECO:0000259" key="4">
    <source>
        <dbReference type="PROSITE" id="PS50949"/>
    </source>
</evidence>
<keyword evidence="3" id="KW-0804">Transcription</keyword>
<dbReference type="GO" id="GO:0003677">
    <property type="term" value="F:DNA binding"/>
    <property type="evidence" value="ECO:0007669"/>
    <property type="project" value="UniProtKB-KW"/>
</dbReference>
<dbReference type="Gene3D" id="1.20.120.530">
    <property type="entry name" value="GntR ligand-binding domain-like"/>
    <property type="match status" value="1"/>
</dbReference>
<dbReference type="AlphaFoldDB" id="A0A175RB02"/>
<dbReference type="GO" id="GO:0003700">
    <property type="term" value="F:DNA-binding transcription factor activity"/>
    <property type="evidence" value="ECO:0007669"/>
    <property type="project" value="InterPro"/>
</dbReference>
<dbReference type="SUPFAM" id="SSF48008">
    <property type="entry name" value="GntR ligand-binding domain-like"/>
    <property type="match status" value="1"/>
</dbReference>
<dbReference type="InterPro" id="IPR000524">
    <property type="entry name" value="Tscrpt_reg_HTH_GntR"/>
</dbReference>
<evidence type="ECO:0000313" key="6">
    <source>
        <dbReference type="Proteomes" id="UP000078272"/>
    </source>
</evidence>
<feature type="domain" description="HTH gntR-type" evidence="4">
    <location>
        <begin position="17"/>
        <end position="84"/>
    </location>
</feature>
<dbReference type="Gene3D" id="1.10.10.10">
    <property type="entry name" value="Winged helix-like DNA-binding domain superfamily/Winged helix DNA-binding domain"/>
    <property type="match status" value="1"/>
</dbReference>
<dbReference type="RefSeq" id="WP_058634913.1">
    <property type="nucleotide sequence ID" value="NZ_LDPZ01000020.1"/>
</dbReference>
<dbReference type="Pfam" id="PF00392">
    <property type="entry name" value="GntR"/>
    <property type="match status" value="1"/>
</dbReference>
<dbReference type="SMART" id="SM00345">
    <property type="entry name" value="HTH_GNTR"/>
    <property type="match status" value="1"/>
</dbReference>